<dbReference type="AlphaFoldDB" id="A0A2U1FPE5"/>
<dbReference type="EMBL" id="QEKY01000002">
    <property type="protein sequence ID" value="PVZ14065.1"/>
    <property type="molecule type" value="Genomic_DNA"/>
</dbReference>
<evidence type="ECO:0000313" key="4">
    <source>
        <dbReference type="Proteomes" id="UP000245462"/>
    </source>
</evidence>
<evidence type="ECO:0000259" key="1">
    <source>
        <dbReference type="Pfam" id="PF00534"/>
    </source>
</evidence>
<dbReference type="PANTHER" id="PTHR12526:SF637">
    <property type="entry name" value="GLYCOSYLTRANSFERASE EPSF-RELATED"/>
    <property type="match status" value="1"/>
</dbReference>
<organism evidence="3 4">
    <name type="scientific">Porphyromonas loveana</name>
    <dbReference type="NCBI Taxonomy" id="1884669"/>
    <lineage>
        <taxon>Bacteria</taxon>
        <taxon>Pseudomonadati</taxon>
        <taxon>Bacteroidota</taxon>
        <taxon>Bacteroidia</taxon>
        <taxon>Bacteroidales</taxon>
        <taxon>Porphyromonadaceae</taxon>
        <taxon>Porphyromonas</taxon>
    </lineage>
</organism>
<evidence type="ECO:0000259" key="2">
    <source>
        <dbReference type="Pfam" id="PF13439"/>
    </source>
</evidence>
<dbReference type="GeneID" id="94550000"/>
<comment type="caution">
    <text evidence="3">The sequence shown here is derived from an EMBL/GenBank/DDBJ whole genome shotgun (WGS) entry which is preliminary data.</text>
</comment>
<gene>
    <name evidence="3" type="ORF">C7382_102109</name>
</gene>
<dbReference type="PANTHER" id="PTHR12526">
    <property type="entry name" value="GLYCOSYLTRANSFERASE"/>
    <property type="match status" value="1"/>
</dbReference>
<dbReference type="SUPFAM" id="SSF53756">
    <property type="entry name" value="UDP-Glycosyltransferase/glycogen phosphorylase"/>
    <property type="match status" value="1"/>
</dbReference>
<feature type="domain" description="Glycosyltransferase subfamily 4-like N-terminal" evidence="2">
    <location>
        <begin position="13"/>
        <end position="223"/>
    </location>
</feature>
<dbReference type="InterPro" id="IPR028098">
    <property type="entry name" value="Glyco_trans_4-like_N"/>
</dbReference>
<reference evidence="3 4" key="1">
    <citation type="submission" date="2018-04" db="EMBL/GenBank/DDBJ databases">
        <title>Genomic Encyclopedia of Type Strains, Phase IV (KMG-IV): sequencing the most valuable type-strain genomes for metagenomic binning, comparative biology and taxonomic classification.</title>
        <authorList>
            <person name="Goeker M."/>
        </authorList>
    </citation>
    <scope>NUCLEOTIDE SEQUENCE [LARGE SCALE GENOMIC DNA]</scope>
    <source>
        <strain evidence="3 4">DSM 28520</strain>
    </source>
</reference>
<keyword evidence="4" id="KW-1185">Reference proteome</keyword>
<dbReference type="Gene3D" id="3.40.50.2000">
    <property type="entry name" value="Glycogen Phosphorylase B"/>
    <property type="match status" value="2"/>
</dbReference>
<sequence length="423" mass="47630">MKILLFNTSDARGGAAVAAVRLMEALQSVGAEVRMLVLNQDSSRPEVEALHEGKWGRLAARGAFVAERLHIYMCNGRDRSRLFHVSTALTGHDISRHPWVQWADVLHLHWINQGFLSLRGLGRLNRCGKPVVWTMHDMWPVTAICHHARECIRYQTICGACPQISSHREHDLAHRVWIRKSQVLSHLRPTLVGCSHWLADLARKSALTSGLRIESIPNPIDANLFAPGSRTAAREALRLPMDKTLILFGAVQADDPRKGIYELSQAMQCLKTDYPDQNREVRLVVFGTLREEVHKLFPDHEIIPVGYVRDPHRMAELYRAADLFVTPSLEENLPNTIMESLSVGTPCIAFRVGGIPQMIVQGSTGYLAEYRQASDLAKGMAETITMLGRSRESVATDCRSFVMTHYSRQAVADRMMQLYRELV</sequence>
<name>A0A2U1FPE5_9PORP</name>
<evidence type="ECO:0000313" key="3">
    <source>
        <dbReference type="EMBL" id="PVZ14065.1"/>
    </source>
</evidence>
<dbReference type="OrthoDB" id="9768685at2"/>
<dbReference type="RefSeq" id="WP_116678554.1">
    <property type="nucleotide sequence ID" value="NZ_QEKY01000002.1"/>
</dbReference>
<protein>
    <submittedName>
        <fullName evidence="3">Glycosyltransferase involved in cell wall biosynthesis</fullName>
    </submittedName>
</protein>
<dbReference type="GO" id="GO:0016757">
    <property type="term" value="F:glycosyltransferase activity"/>
    <property type="evidence" value="ECO:0007669"/>
    <property type="project" value="UniProtKB-ARBA"/>
</dbReference>
<dbReference type="Pfam" id="PF00534">
    <property type="entry name" value="Glycos_transf_1"/>
    <property type="match status" value="1"/>
</dbReference>
<accession>A0A2U1FPE5</accession>
<dbReference type="Proteomes" id="UP000245462">
    <property type="component" value="Unassembled WGS sequence"/>
</dbReference>
<dbReference type="Pfam" id="PF13439">
    <property type="entry name" value="Glyco_transf_4"/>
    <property type="match status" value="1"/>
</dbReference>
<feature type="domain" description="Glycosyl transferase family 1" evidence="1">
    <location>
        <begin position="231"/>
        <end position="385"/>
    </location>
</feature>
<dbReference type="InterPro" id="IPR001296">
    <property type="entry name" value="Glyco_trans_1"/>
</dbReference>
<keyword evidence="3" id="KW-0808">Transferase</keyword>
<proteinExistence type="predicted"/>